<evidence type="ECO:0000313" key="3">
    <source>
        <dbReference type="Proteomes" id="UP001464387"/>
    </source>
</evidence>
<keyword evidence="1" id="KW-0732">Signal</keyword>
<feature type="signal peptide" evidence="1">
    <location>
        <begin position="1"/>
        <end position="20"/>
    </location>
</feature>
<feature type="chain" id="PRO_5045532146" evidence="1">
    <location>
        <begin position="21"/>
        <end position="46"/>
    </location>
</feature>
<gene>
    <name evidence="2" type="ORF">NKI33_07640</name>
</gene>
<reference evidence="2 3" key="1">
    <citation type="journal article" date="2024" name="Proc. Natl. Acad. Sci. U.S.A.">
        <title>The evolutionary genomics of adaptation to stress in wild rhizobium bacteria.</title>
        <authorList>
            <person name="Kehlet-Delgado H."/>
            <person name="Montoya A.P."/>
            <person name="Jensen K.T."/>
            <person name="Wendlandt C.E."/>
            <person name="Dexheimer C."/>
            <person name="Roberts M."/>
            <person name="Torres Martinez L."/>
            <person name="Friesen M.L."/>
            <person name="Griffitts J.S."/>
            <person name="Porter S.S."/>
        </authorList>
    </citation>
    <scope>NUCLEOTIDE SEQUENCE [LARGE SCALE GENOMIC DNA]</scope>
    <source>
        <strain evidence="2 3">M0729</strain>
    </source>
</reference>
<proteinExistence type="predicted"/>
<dbReference type="RefSeq" id="WP_287271739.1">
    <property type="nucleotide sequence ID" value="NZ_JAMYMY010000009.1"/>
</dbReference>
<keyword evidence="3" id="KW-1185">Reference proteome</keyword>
<dbReference type="Proteomes" id="UP001464387">
    <property type="component" value="Unassembled WGS sequence"/>
</dbReference>
<dbReference type="EMBL" id="JAMYPJ010000008">
    <property type="protein sequence ID" value="MER8932834.1"/>
    <property type="molecule type" value="Genomic_DNA"/>
</dbReference>
<accession>A0ABV1YCB9</accession>
<name>A0ABV1YCB9_9HYPH</name>
<evidence type="ECO:0000256" key="1">
    <source>
        <dbReference type="SAM" id="SignalP"/>
    </source>
</evidence>
<organism evidence="2 3">
    <name type="scientific">Mesorhizobium opportunistum</name>
    <dbReference type="NCBI Taxonomy" id="593909"/>
    <lineage>
        <taxon>Bacteria</taxon>
        <taxon>Pseudomonadati</taxon>
        <taxon>Pseudomonadota</taxon>
        <taxon>Alphaproteobacteria</taxon>
        <taxon>Hyphomicrobiales</taxon>
        <taxon>Phyllobacteriaceae</taxon>
        <taxon>Mesorhizobium</taxon>
    </lineage>
</organism>
<protein>
    <submittedName>
        <fullName evidence="2">Uncharacterized protein</fullName>
    </submittedName>
</protein>
<evidence type="ECO:0000313" key="2">
    <source>
        <dbReference type="EMBL" id="MER8932834.1"/>
    </source>
</evidence>
<sequence>MTRFWFLMMMIALAMVTAFALGTTSSYADSCSAIRGQLFPPAAAAA</sequence>
<comment type="caution">
    <text evidence="2">The sequence shown here is derived from an EMBL/GenBank/DDBJ whole genome shotgun (WGS) entry which is preliminary data.</text>
</comment>